<dbReference type="PRINTS" id="PR00455">
    <property type="entry name" value="HTHTETR"/>
</dbReference>
<dbReference type="InterPro" id="IPR025722">
    <property type="entry name" value="TetR"/>
</dbReference>
<dbReference type="InterPro" id="IPR050624">
    <property type="entry name" value="HTH-type_Tx_Regulator"/>
</dbReference>
<dbReference type="Pfam" id="PF13972">
    <property type="entry name" value="TetR"/>
    <property type="match status" value="1"/>
</dbReference>
<dbReference type="Proteomes" id="UP001321445">
    <property type="component" value="Chromosome"/>
</dbReference>
<protein>
    <submittedName>
        <fullName evidence="4">TetR family transcriptional regulator</fullName>
    </submittedName>
</protein>
<dbReference type="SUPFAM" id="SSF46689">
    <property type="entry name" value="Homeodomain-like"/>
    <property type="match status" value="1"/>
</dbReference>
<accession>A0ABN6WTN0</accession>
<evidence type="ECO:0000313" key="5">
    <source>
        <dbReference type="Proteomes" id="UP001321445"/>
    </source>
</evidence>
<sequence length="201" mass="23643">MERKDTWEKVLEAALKLFNEEDTQRATTNHIAKAAGISPGNLYYHFRNKEAIIRALYREMTEKIGFEAKALPESMCEMKRYCTFVADVWWEYRFFRRELIFLMQRDPELFEAVARDNRMQHAKLLTLVEHLRENGYLLLPYDDAIEQLADTIMLYSQFWTPYLMSLGNDVGEVEVRMVTGRILGLFSPYLSEMAKAELSTC</sequence>
<organism evidence="4 5">
    <name type="scientific">Hydrogenimonas cancrithermarum</name>
    <dbReference type="NCBI Taxonomy" id="2993563"/>
    <lineage>
        <taxon>Bacteria</taxon>
        <taxon>Pseudomonadati</taxon>
        <taxon>Campylobacterota</taxon>
        <taxon>Epsilonproteobacteria</taxon>
        <taxon>Campylobacterales</taxon>
        <taxon>Hydrogenimonadaceae</taxon>
        <taxon>Hydrogenimonas</taxon>
    </lineage>
</organism>
<dbReference type="EMBL" id="AP027370">
    <property type="protein sequence ID" value="BDY12233.1"/>
    <property type="molecule type" value="Genomic_DNA"/>
</dbReference>
<evidence type="ECO:0000313" key="4">
    <source>
        <dbReference type="EMBL" id="BDY12233.1"/>
    </source>
</evidence>
<evidence type="ECO:0000256" key="1">
    <source>
        <dbReference type="ARBA" id="ARBA00023125"/>
    </source>
</evidence>
<dbReference type="PANTHER" id="PTHR43479:SF12">
    <property type="entry name" value="TRANSCRIPTIONAL REGULATORY PROTEIN"/>
    <property type="match status" value="1"/>
</dbReference>
<feature type="DNA-binding region" description="H-T-H motif" evidence="2">
    <location>
        <begin position="27"/>
        <end position="46"/>
    </location>
</feature>
<dbReference type="PROSITE" id="PS50977">
    <property type="entry name" value="HTH_TETR_2"/>
    <property type="match status" value="1"/>
</dbReference>
<dbReference type="RefSeq" id="WP_286337435.1">
    <property type="nucleotide sequence ID" value="NZ_AP027370.1"/>
</dbReference>
<dbReference type="InterPro" id="IPR001647">
    <property type="entry name" value="HTH_TetR"/>
</dbReference>
<evidence type="ECO:0000256" key="2">
    <source>
        <dbReference type="PROSITE-ProRule" id="PRU00335"/>
    </source>
</evidence>
<dbReference type="Gene3D" id="1.10.357.10">
    <property type="entry name" value="Tetracycline Repressor, domain 2"/>
    <property type="match status" value="1"/>
</dbReference>
<reference evidence="4 5" key="1">
    <citation type="submission" date="2023-03" db="EMBL/GenBank/DDBJ databases">
        <title>Description of Hydrogenimonas sp. ISO32.</title>
        <authorList>
            <person name="Mino S."/>
            <person name="Fukazawa S."/>
            <person name="Sawabe T."/>
        </authorList>
    </citation>
    <scope>NUCLEOTIDE SEQUENCE [LARGE SCALE GENOMIC DNA]</scope>
    <source>
        <strain evidence="4 5">ISO32</strain>
    </source>
</reference>
<proteinExistence type="predicted"/>
<feature type="domain" description="HTH tetR-type" evidence="3">
    <location>
        <begin position="4"/>
        <end position="64"/>
    </location>
</feature>
<evidence type="ECO:0000259" key="3">
    <source>
        <dbReference type="PROSITE" id="PS50977"/>
    </source>
</evidence>
<keyword evidence="5" id="KW-1185">Reference proteome</keyword>
<gene>
    <name evidence="4" type="ORF">HCR_05450</name>
</gene>
<dbReference type="PANTHER" id="PTHR43479">
    <property type="entry name" value="ACREF/ENVCD OPERON REPRESSOR-RELATED"/>
    <property type="match status" value="1"/>
</dbReference>
<name>A0ABN6WTN0_9BACT</name>
<keyword evidence="1 2" id="KW-0238">DNA-binding</keyword>
<dbReference type="InterPro" id="IPR009057">
    <property type="entry name" value="Homeodomain-like_sf"/>
</dbReference>
<dbReference type="Pfam" id="PF00440">
    <property type="entry name" value="TetR_N"/>
    <property type="match status" value="1"/>
</dbReference>